<dbReference type="AlphaFoldDB" id="A0A453GW12"/>
<name>A0A453GW12_AEGTS</name>
<reference evidence="1" key="3">
    <citation type="journal article" date="2017" name="Nature">
        <title>Genome sequence of the progenitor of the wheat D genome Aegilops tauschii.</title>
        <authorList>
            <person name="Luo M.C."/>
            <person name="Gu Y.Q."/>
            <person name="Puiu D."/>
            <person name="Wang H."/>
            <person name="Twardziok S.O."/>
            <person name="Deal K.R."/>
            <person name="Huo N."/>
            <person name="Zhu T."/>
            <person name="Wang L."/>
            <person name="Wang Y."/>
            <person name="McGuire P.E."/>
            <person name="Liu S."/>
            <person name="Long H."/>
            <person name="Ramasamy R.K."/>
            <person name="Rodriguez J.C."/>
            <person name="Van S.L."/>
            <person name="Yuan L."/>
            <person name="Wang Z."/>
            <person name="Xia Z."/>
            <person name="Xiao L."/>
            <person name="Anderson O.D."/>
            <person name="Ouyang S."/>
            <person name="Liang Y."/>
            <person name="Zimin A.V."/>
            <person name="Pertea G."/>
            <person name="Qi P."/>
            <person name="Bennetzen J.L."/>
            <person name="Dai X."/>
            <person name="Dawson M.W."/>
            <person name="Muller H.G."/>
            <person name="Kugler K."/>
            <person name="Rivarola-Duarte L."/>
            <person name="Spannagl M."/>
            <person name="Mayer K.F.X."/>
            <person name="Lu F.H."/>
            <person name="Bevan M.W."/>
            <person name="Leroy P."/>
            <person name="Li P."/>
            <person name="You F.M."/>
            <person name="Sun Q."/>
            <person name="Liu Z."/>
            <person name="Lyons E."/>
            <person name="Wicker T."/>
            <person name="Salzberg S.L."/>
            <person name="Devos K.M."/>
            <person name="Dvorak J."/>
        </authorList>
    </citation>
    <scope>NUCLEOTIDE SEQUENCE [LARGE SCALE GENOMIC DNA]</scope>
    <source>
        <strain evidence="1">cv. AL8/78</strain>
    </source>
</reference>
<sequence length="121" mass="13969">GNSVSENWHVSGVEERPTNMLTWLDDKRRDLTLTQSCCLGSVFATQLKSGQLSIYGFVTRCWRWRMVWLVVTSSHMQIGSETTDDKLSVPLIRLSDRAVQKSEQLPFIIRKKKTLHFVDIE</sequence>
<reference evidence="2" key="2">
    <citation type="journal article" date="2017" name="Nat. Plants">
        <title>The Aegilops tauschii genome reveals multiple impacts of transposons.</title>
        <authorList>
            <person name="Zhao G."/>
            <person name="Zou C."/>
            <person name="Li K."/>
            <person name="Wang K."/>
            <person name="Li T."/>
            <person name="Gao L."/>
            <person name="Zhang X."/>
            <person name="Wang H."/>
            <person name="Yang Z."/>
            <person name="Liu X."/>
            <person name="Jiang W."/>
            <person name="Mao L."/>
            <person name="Kong X."/>
            <person name="Jiao Y."/>
            <person name="Jia J."/>
        </authorList>
    </citation>
    <scope>NUCLEOTIDE SEQUENCE [LARGE SCALE GENOMIC DNA]</scope>
    <source>
        <strain evidence="2">cv. AL8/78</strain>
    </source>
</reference>
<reference evidence="1" key="4">
    <citation type="submission" date="2019-03" db="UniProtKB">
        <authorList>
            <consortium name="EnsemblPlants"/>
        </authorList>
    </citation>
    <scope>IDENTIFICATION</scope>
</reference>
<proteinExistence type="predicted"/>
<keyword evidence="2" id="KW-1185">Reference proteome</keyword>
<dbReference type="EnsemblPlants" id="AET3Gv21225900.1">
    <property type="protein sequence ID" value="AET3Gv21225900.1"/>
    <property type="gene ID" value="AET3Gv21225900"/>
</dbReference>
<dbReference type="Gramene" id="AET3Gv21225900.1">
    <property type="protein sequence ID" value="AET3Gv21225900.1"/>
    <property type="gene ID" value="AET3Gv21225900"/>
</dbReference>
<protein>
    <submittedName>
        <fullName evidence="1">Uncharacterized protein</fullName>
    </submittedName>
</protein>
<accession>A0A453GW12</accession>
<evidence type="ECO:0000313" key="1">
    <source>
        <dbReference type="EnsemblPlants" id="AET3Gv21225900.1"/>
    </source>
</evidence>
<reference evidence="1" key="5">
    <citation type="journal article" date="2021" name="G3 (Bethesda)">
        <title>Aegilops tauschii genome assembly Aet v5.0 features greater sequence contiguity and improved annotation.</title>
        <authorList>
            <person name="Wang L."/>
            <person name="Zhu T."/>
            <person name="Rodriguez J.C."/>
            <person name="Deal K.R."/>
            <person name="Dubcovsky J."/>
            <person name="McGuire P.E."/>
            <person name="Lux T."/>
            <person name="Spannagl M."/>
            <person name="Mayer K.F.X."/>
            <person name="Baldrich P."/>
            <person name="Meyers B.C."/>
            <person name="Huo N."/>
            <person name="Gu Y.Q."/>
            <person name="Zhou H."/>
            <person name="Devos K.M."/>
            <person name="Bennetzen J.L."/>
            <person name="Unver T."/>
            <person name="Budak H."/>
            <person name="Gulick P.J."/>
            <person name="Galiba G."/>
            <person name="Kalapos B."/>
            <person name="Nelson D.R."/>
            <person name="Li P."/>
            <person name="You F.M."/>
            <person name="Luo M.C."/>
            <person name="Dvorak J."/>
        </authorList>
    </citation>
    <scope>NUCLEOTIDE SEQUENCE [LARGE SCALE GENOMIC DNA]</scope>
    <source>
        <strain evidence="1">cv. AL8/78</strain>
    </source>
</reference>
<dbReference type="Proteomes" id="UP000015105">
    <property type="component" value="Chromosome 3D"/>
</dbReference>
<organism evidence="1 2">
    <name type="scientific">Aegilops tauschii subsp. strangulata</name>
    <name type="common">Goatgrass</name>
    <dbReference type="NCBI Taxonomy" id="200361"/>
    <lineage>
        <taxon>Eukaryota</taxon>
        <taxon>Viridiplantae</taxon>
        <taxon>Streptophyta</taxon>
        <taxon>Embryophyta</taxon>
        <taxon>Tracheophyta</taxon>
        <taxon>Spermatophyta</taxon>
        <taxon>Magnoliopsida</taxon>
        <taxon>Liliopsida</taxon>
        <taxon>Poales</taxon>
        <taxon>Poaceae</taxon>
        <taxon>BOP clade</taxon>
        <taxon>Pooideae</taxon>
        <taxon>Triticodae</taxon>
        <taxon>Triticeae</taxon>
        <taxon>Triticinae</taxon>
        <taxon>Aegilops</taxon>
    </lineage>
</organism>
<reference evidence="2" key="1">
    <citation type="journal article" date="2014" name="Science">
        <title>Ancient hybridizations among the ancestral genomes of bread wheat.</title>
        <authorList>
            <consortium name="International Wheat Genome Sequencing Consortium,"/>
            <person name="Marcussen T."/>
            <person name="Sandve S.R."/>
            <person name="Heier L."/>
            <person name="Spannagl M."/>
            <person name="Pfeifer M."/>
            <person name="Jakobsen K.S."/>
            <person name="Wulff B.B."/>
            <person name="Steuernagel B."/>
            <person name="Mayer K.F."/>
            <person name="Olsen O.A."/>
        </authorList>
    </citation>
    <scope>NUCLEOTIDE SEQUENCE [LARGE SCALE GENOMIC DNA]</scope>
    <source>
        <strain evidence="2">cv. AL8/78</strain>
    </source>
</reference>
<evidence type="ECO:0000313" key="2">
    <source>
        <dbReference type="Proteomes" id="UP000015105"/>
    </source>
</evidence>